<feature type="domain" description="Lipocalin/cytosolic fatty-acid binding" evidence="3">
    <location>
        <begin position="7"/>
        <end position="151"/>
    </location>
</feature>
<evidence type="ECO:0000313" key="5">
    <source>
        <dbReference type="Proteomes" id="UP000257045"/>
    </source>
</evidence>
<gene>
    <name evidence="4" type="ORF">CQA58_05425</name>
</gene>
<dbReference type="InterPro" id="IPR000566">
    <property type="entry name" value="Lipocln_cytosolic_FA-bd_dom"/>
</dbReference>
<dbReference type="InterPro" id="IPR022271">
    <property type="entry name" value="Lipocalin_ApoD"/>
</dbReference>
<dbReference type="InterPro" id="IPR012674">
    <property type="entry name" value="Calycin"/>
</dbReference>
<proteinExistence type="inferred from homology"/>
<evidence type="ECO:0000313" key="4">
    <source>
        <dbReference type="EMBL" id="RDU70442.1"/>
    </source>
</evidence>
<evidence type="ECO:0000256" key="1">
    <source>
        <dbReference type="ARBA" id="ARBA00006889"/>
    </source>
</evidence>
<organism evidence="4 5">
    <name type="scientific">Helicobacter brantae</name>
    <dbReference type="NCBI Taxonomy" id="375927"/>
    <lineage>
        <taxon>Bacteria</taxon>
        <taxon>Pseudomonadati</taxon>
        <taxon>Campylobacterota</taxon>
        <taxon>Epsilonproteobacteria</taxon>
        <taxon>Campylobacterales</taxon>
        <taxon>Helicobacteraceae</taxon>
        <taxon>Helicobacter</taxon>
    </lineage>
</organism>
<dbReference type="CDD" id="cd19438">
    <property type="entry name" value="lipocalin_Blc-like"/>
    <property type="match status" value="1"/>
</dbReference>
<dbReference type="InterPro" id="IPR047202">
    <property type="entry name" value="Lipocalin_Blc-like_dom"/>
</dbReference>
<accession>A0A3D8IYU2</accession>
<sequence>MENLGNIDLLKYAGEWVEIARKPNFFQRNCKNSKAIYYDLQYKEGEPYKLKVKNSCTKEGFVLSEAEGVAKIITKDHRNLSVSFSFLTSWSSKVNYQILYVDHLYTQALVGSPNKKYLWILSRDFLSSNEIDFLLSKAKEYGYDTKDLIFSQKEG</sequence>
<dbReference type="EMBL" id="NXLV01000009">
    <property type="protein sequence ID" value="RDU70442.1"/>
    <property type="molecule type" value="Genomic_DNA"/>
</dbReference>
<dbReference type="Gene3D" id="2.40.128.20">
    <property type="match status" value="1"/>
</dbReference>
<dbReference type="Pfam" id="PF08212">
    <property type="entry name" value="Lipocalin_2"/>
    <property type="match status" value="1"/>
</dbReference>
<dbReference type="PANTHER" id="PTHR10612">
    <property type="entry name" value="APOLIPOPROTEIN D"/>
    <property type="match status" value="1"/>
</dbReference>
<dbReference type="GO" id="GO:0006950">
    <property type="term" value="P:response to stress"/>
    <property type="evidence" value="ECO:0007669"/>
    <property type="project" value="UniProtKB-ARBA"/>
</dbReference>
<comment type="similarity">
    <text evidence="1 2">Belongs to the calycin superfamily. Lipocalin family.</text>
</comment>
<dbReference type="RefSeq" id="WP_115569711.1">
    <property type="nucleotide sequence ID" value="NZ_NXLV01000009.1"/>
</dbReference>
<protein>
    <submittedName>
        <fullName evidence="4">Biotin transporter BioY</fullName>
    </submittedName>
</protein>
<dbReference type="AlphaFoldDB" id="A0A3D8IYU2"/>
<keyword evidence="5" id="KW-1185">Reference proteome</keyword>
<dbReference type="OrthoDB" id="9793905at2"/>
<reference evidence="4 5" key="1">
    <citation type="submission" date="2018-04" db="EMBL/GenBank/DDBJ databases">
        <title>Novel Campyloabacter and Helicobacter Species and Strains.</title>
        <authorList>
            <person name="Mannion A.J."/>
            <person name="Shen Z."/>
            <person name="Fox J.G."/>
        </authorList>
    </citation>
    <scope>NUCLEOTIDE SEQUENCE [LARGE SCALE GENOMIC DNA]</scope>
    <source>
        <strain evidence="4 5">MIT 04-9366</strain>
    </source>
</reference>
<dbReference type="SUPFAM" id="SSF50814">
    <property type="entry name" value="Lipocalins"/>
    <property type="match status" value="1"/>
</dbReference>
<dbReference type="PANTHER" id="PTHR10612:SF34">
    <property type="entry name" value="APOLIPOPROTEIN D"/>
    <property type="match status" value="1"/>
</dbReference>
<dbReference type="Proteomes" id="UP000257045">
    <property type="component" value="Unassembled WGS sequence"/>
</dbReference>
<evidence type="ECO:0000256" key="2">
    <source>
        <dbReference type="PIRNR" id="PIRNR036893"/>
    </source>
</evidence>
<comment type="caution">
    <text evidence="4">The sequence shown here is derived from an EMBL/GenBank/DDBJ whole genome shotgun (WGS) entry which is preliminary data.</text>
</comment>
<name>A0A3D8IYU2_9HELI</name>
<dbReference type="PIRSF" id="PIRSF036893">
    <property type="entry name" value="Lipocalin_ApoD"/>
    <property type="match status" value="1"/>
</dbReference>
<evidence type="ECO:0000259" key="3">
    <source>
        <dbReference type="Pfam" id="PF08212"/>
    </source>
</evidence>